<dbReference type="AlphaFoldDB" id="A0A916ZXE2"/>
<dbReference type="GO" id="GO:0008615">
    <property type="term" value="P:pyridoxine biosynthetic process"/>
    <property type="evidence" value="ECO:0007669"/>
    <property type="project" value="UniProtKB-UniRule"/>
</dbReference>
<dbReference type="InterPro" id="IPR015422">
    <property type="entry name" value="PyrdxlP-dep_Trfase_small"/>
</dbReference>
<reference evidence="14 15" key="1">
    <citation type="journal article" date="2014" name="Int. J. Syst. Evol. Microbiol.">
        <title>Complete genome sequence of Corynebacterium casei LMG S-19264T (=DSM 44701T), isolated from a smear-ripened cheese.</title>
        <authorList>
            <consortium name="US DOE Joint Genome Institute (JGI-PGF)"/>
            <person name="Walter F."/>
            <person name="Albersmeier A."/>
            <person name="Kalinowski J."/>
            <person name="Ruckert C."/>
        </authorList>
    </citation>
    <scope>NUCLEOTIDE SEQUENCE [LARGE SCALE GENOMIC DNA]</scope>
    <source>
        <strain evidence="14 15">CGMCC 1.12925</strain>
    </source>
</reference>
<dbReference type="SUPFAM" id="SSF53383">
    <property type="entry name" value="PLP-dependent transferases"/>
    <property type="match status" value="1"/>
</dbReference>
<keyword evidence="4 12" id="KW-0032">Aminotransferase</keyword>
<dbReference type="PIRSF" id="PIRSF000525">
    <property type="entry name" value="SerC"/>
    <property type="match status" value="1"/>
</dbReference>
<dbReference type="GO" id="GO:0005737">
    <property type="term" value="C:cytoplasm"/>
    <property type="evidence" value="ECO:0007669"/>
    <property type="project" value="UniProtKB-SubCell"/>
</dbReference>
<keyword evidence="5 12" id="KW-0028">Amino-acid biosynthesis</keyword>
<evidence type="ECO:0000256" key="8">
    <source>
        <dbReference type="ARBA" id="ARBA00023096"/>
    </source>
</evidence>
<evidence type="ECO:0000256" key="4">
    <source>
        <dbReference type="ARBA" id="ARBA00022576"/>
    </source>
</evidence>
<evidence type="ECO:0000256" key="11">
    <source>
        <dbReference type="ARBA" id="ARBA00049007"/>
    </source>
</evidence>
<feature type="binding site" evidence="12">
    <location>
        <position position="100"/>
    </location>
    <ligand>
        <name>pyridoxal 5'-phosphate</name>
        <dbReference type="ChEBI" id="CHEBI:597326"/>
    </ligand>
</feature>
<organism evidence="14 15">
    <name type="scientific">Psychroflexus salis</name>
    <dbReference type="NCBI Taxonomy" id="1526574"/>
    <lineage>
        <taxon>Bacteria</taxon>
        <taxon>Pseudomonadati</taxon>
        <taxon>Bacteroidota</taxon>
        <taxon>Flavobacteriia</taxon>
        <taxon>Flavobacteriales</taxon>
        <taxon>Flavobacteriaceae</taxon>
        <taxon>Psychroflexus</taxon>
    </lineage>
</organism>
<keyword evidence="15" id="KW-1185">Reference proteome</keyword>
<dbReference type="PANTHER" id="PTHR43247">
    <property type="entry name" value="PHOSPHOSERINE AMINOTRANSFERASE"/>
    <property type="match status" value="1"/>
</dbReference>
<feature type="binding site" evidence="12">
    <location>
        <begin position="232"/>
        <end position="233"/>
    </location>
    <ligand>
        <name>pyridoxal 5'-phosphate</name>
        <dbReference type="ChEBI" id="CHEBI:597326"/>
    </ligand>
</feature>
<dbReference type="HAMAP" id="MF_00160">
    <property type="entry name" value="SerC_aminotrans_5"/>
    <property type="match status" value="1"/>
</dbReference>
<dbReference type="GO" id="GO:0030170">
    <property type="term" value="F:pyridoxal phosphate binding"/>
    <property type="evidence" value="ECO:0007669"/>
    <property type="project" value="UniProtKB-UniRule"/>
</dbReference>
<dbReference type="FunFam" id="3.90.1150.10:FF:000006">
    <property type="entry name" value="Phosphoserine aminotransferase"/>
    <property type="match status" value="1"/>
</dbReference>
<comment type="pathway">
    <text evidence="2 12">Amino-acid biosynthesis; L-serine biosynthesis; L-serine from 3-phospho-D-glycerate: step 2/3.</text>
</comment>
<dbReference type="GO" id="GO:0004648">
    <property type="term" value="F:O-phospho-L-serine:2-oxoglutarate aminotransferase activity"/>
    <property type="evidence" value="ECO:0007669"/>
    <property type="project" value="UniProtKB-UniRule"/>
</dbReference>
<dbReference type="PROSITE" id="PS00595">
    <property type="entry name" value="AA_TRANSFER_CLASS_5"/>
    <property type="match status" value="1"/>
</dbReference>
<name>A0A916ZXE2_9FLAO</name>
<evidence type="ECO:0000256" key="2">
    <source>
        <dbReference type="ARBA" id="ARBA00005099"/>
    </source>
</evidence>
<comment type="function">
    <text evidence="12">Catalyzes the reversible conversion of 3-phosphohydroxypyruvate to phosphoserine and of 3-hydroxy-2-oxo-4-phosphonooxybutanoate to phosphohydroxythreonine.</text>
</comment>
<keyword evidence="7 12" id="KW-0663">Pyridoxal phosphate</keyword>
<evidence type="ECO:0000256" key="9">
    <source>
        <dbReference type="ARBA" id="ARBA00023299"/>
    </source>
</evidence>
<evidence type="ECO:0000259" key="13">
    <source>
        <dbReference type="Pfam" id="PF00266"/>
    </source>
</evidence>
<dbReference type="Gene3D" id="3.40.640.10">
    <property type="entry name" value="Type I PLP-dependent aspartate aminotransferase-like (Major domain)"/>
    <property type="match status" value="1"/>
</dbReference>
<dbReference type="EMBL" id="BMGL01000010">
    <property type="protein sequence ID" value="GGE17897.1"/>
    <property type="molecule type" value="Genomic_DNA"/>
</dbReference>
<comment type="caution">
    <text evidence="12">Lacks conserved residue(s) required for the propagation of feature annotation.</text>
</comment>
<dbReference type="PANTHER" id="PTHR43247:SF1">
    <property type="entry name" value="PHOSPHOSERINE AMINOTRANSFERASE"/>
    <property type="match status" value="1"/>
</dbReference>
<comment type="pathway">
    <text evidence="1 12">Cofactor biosynthesis; pyridoxine 5'-phosphate biosynthesis; pyridoxine 5'-phosphate from D-erythrose 4-phosphate: step 3/5.</text>
</comment>
<dbReference type="FunFam" id="3.40.640.10:FF:000010">
    <property type="entry name" value="Phosphoserine aminotransferase"/>
    <property type="match status" value="1"/>
</dbReference>
<keyword evidence="12" id="KW-0963">Cytoplasm</keyword>
<sequence>MKKHNFSAGPCILPQEVFQKASQAVLDLDNSGLSILEISHRSKAFVEVMDKAQSLALEHLKLPKDEYQVLFLQGGASMQFIMSAFNLMQTKAAYLDTGAWSAKAVKEANLLGKVDVMASSKDKNYNYIPKDYEIPKDVDYFHCTSNNTIFGTQMKHFPKVDAPVVCDMSSDIFSRDIDFSYFDVIYAGAQKNMGPAGATLVAVKKSCLGKVDRKIPSMLDYQVHAAKDSMFNTPPVFSVYVSMLTLEWLKAQGGVKAIEKQNKAKADAMYAEIDRNPLFTGFAAKEDRSMMNATFNLTDESLKDKFNNLLVEAGVNGLNGHRSVGGYRASMYNALPLESVQVVVKAMQELEKQA</sequence>
<evidence type="ECO:0000256" key="7">
    <source>
        <dbReference type="ARBA" id="ARBA00022898"/>
    </source>
</evidence>
<evidence type="ECO:0000256" key="3">
    <source>
        <dbReference type="ARBA" id="ARBA00006904"/>
    </source>
</evidence>
<dbReference type="NCBIfam" id="NF003764">
    <property type="entry name" value="PRK05355.1"/>
    <property type="match status" value="1"/>
</dbReference>
<feature type="binding site" evidence="12">
    <location>
        <position position="41"/>
    </location>
    <ligand>
        <name>L-glutamate</name>
        <dbReference type="ChEBI" id="CHEBI:29985"/>
    </ligand>
</feature>
<proteinExistence type="inferred from homology"/>
<protein>
    <recommendedName>
        <fullName evidence="12">Phosphoserine aminotransferase</fullName>
        <ecNumber evidence="12">2.6.1.52</ecNumber>
    </recommendedName>
    <alternativeName>
        <fullName evidence="12">Phosphohydroxythreonine aminotransferase</fullName>
        <shortName evidence="12">PSAT</shortName>
    </alternativeName>
</protein>
<evidence type="ECO:0000256" key="12">
    <source>
        <dbReference type="HAMAP-Rule" id="MF_00160"/>
    </source>
</evidence>
<evidence type="ECO:0000256" key="1">
    <source>
        <dbReference type="ARBA" id="ARBA00004915"/>
    </source>
</evidence>
<keyword evidence="6 12" id="KW-0808">Transferase</keyword>
<accession>A0A916ZXE2</accession>
<comment type="caution">
    <text evidence="14">The sequence shown here is derived from an EMBL/GenBank/DDBJ whole genome shotgun (WGS) entry which is preliminary data.</text>
</comment>
<evidence type="ECO:0000256" key="5">
    <source>
        <dbReference type="ARBA" id="ARBA00022605"/>
    </source>
</evidence>
<dbReference type="GO" id="GO:0006564">
    <property type="term" value="P:L-serine biosynthetic process"/>
    <property type="evidence" value="ECO:0007669"/>
    <property type="project" value="UniProtKB-UniRule"/>
</dbReference>
<dbReference type="InterPro" id="IPR020578">
    <property type="entry name" value="Aminotrans_V_PyrdxlP_BS"/>
</dbReference>
<feature type="modified residue" description="N6-(pyridoxal phosphate)lysine" evidence="12">
    <location>
        <position position="191"/>
    </location>
</feature>
<feature type="binding site" evidence="12">
    <location>
        <position position="167"/>
    </location>
    <ligand>
        <name>pyridoxal 5'-phosphate</name>
        <dbReference type="ChEBI" id="CHEBI:597326"/>
    </ligand>
</feature>
<evidence type="ECO:0000256" key="10">
    <source>
        <dbReference type="ARBA" id="ARBA00047630"/>
    </source>
</evidence>
<evidence type="ECO:0000313" key="14">
    <source>
        <dbReference type="EMBL" id="GGE17897.1"/>
    </source>
</evidence>
<comment type="subunit">
    <text evidence="12">Homodimer.</text>
</comment>
<dbReference type="Pfam" id="PF00266">
    <property type="entry name" value="Aminotran_5"/>
    <property type="match status" value="1"/>
</dbReference>
<dbReference type="RefSeq" id="WP_188406602.1">
    <property type="nucleotide sequence ID" value="NZ_BMGL01000010.1"/>
</dbReference>
<keyword evidence="8 12" id="KW-0664">Pyridoxine biosynthesis</keyword>
<comment type="similarity">
    <text evidence="3 12">Belongs to the class-V pyridoxal-phosphate-dependent aminotransferase family. SerC subfamily.</text>
</comment>
<dbReference type="InterPro" id="IPR000192">
    <property type="entry name" value="Aminotrans_V_dom"/>
</dbReference>
<dbReference type="Proteomes" id="UP000599688">
    <property type="component" value="Unassembled WGS sequence"/>
</dbReference>
<comment type="cofactor">
    <cofactor evidence="12">
        <name>pyridoxal 5'-phosphate</name>
        <dbReference type="ChEBI" id="CHEBI:597326"/>
    </cofactor>
    <text evidence="12">Binds 1 pyridoxal phosphate per subunit.</text>
</comment>
<dbReference type="InterPro" id="IPR022278">
    <property type="entry name" value="Pser_aminoTfrase"/>
</dbReference>
<dbReference type="Gene3D" id="3.90.1150.10">
    <property type="entry name" value="Aspartate Aminotransferase, domain 1"/>
    <property type="match status" value="1"/>
</dbReference>
<dbReference type="EC" id="2.6.1.52" evidence="12"/>
<feature type="binding site" evidence="12">
    <location>
        <position position="190"/>
    </location>
    <ligand>
        <name>pyridoxal 5'-phosphate</name>
        <dbReference type="ChEBI" id="CHEBI:597326"/>
    </ligand>
</feature>
<gene>
    <name evidence="12 14" type="primary">serC</name>
    <name evidence="14" type="ORF">GCM10010831_18900</name>
</gene>
<dbReference type="InterPro" id="IPR015421">
    <property type="entry name" value="PyrdxlP-dep_Trfase_major"/>
</dbReference>
<dbReference type="InterPro" id="IPR015424">
    <property type="entry name" value="PyrdxlP-dep_Trfase"/>
</dbReference>
<evidence type="ECO:0000313" key="15">
    <source>
        <dbReference type="Proteomes" id="UP000599688"/>
    </source>
</evidence>
<comment type="subcellular location">
    <subcellularLocation>
        <location evidence="12">Cytoplasm</location>
    </subcellularLocation>
</comment>
<evidence type="ECO:0000256" key="6">
    <source>
        <dbReference type="ARBA" id="ARBA00022679"/>
    </source>
</evidence>
<feature type="binding site" evidence="12">
    <location>
        <begin position="76"/>
        <end position="77"/>
    </location>
    <ligand>
        <name>pyridoxal 5'-phosphate</name>
        <dbReference type="ChEBI" id="CHEBI:597326"/>
    </ligand>
</feature>
<comment type="catalytic activity">
    <reaction evidence="11 12">
        <text>O-phospho-L-serine + 2-oxoglutarate = 3-phosphooxypyruvate + L-glutamate</text>
        <dbReference type="Rhea" id="RHEA:14329"/>
        <dbReference type="ChEBI" id="CHEBI:16810"/>
        <dbReference type="ChEBI" id="CHEBI:18110"/>
        <dbReference type="ChEBI" id="CHEBI:29985"/>
        <dbReference type="ChEBI" id="CHEBI:57524"/>
        <dbReference type="EC" id="2.6.1.52"/>
    </reaction>
</comment>
<feature type="domain" description="Aminotransferase class V" evidence="13">
    <location>
        <begin position="5"/>
        <end position="341"/>
    </location>
</feature>
<keyword evidence="9 12" id="KW-0718">Serine biosynthesis</keyword>
<comment type="catalytic activity">
    <reaction evidence="10 12">
        <text>4-(phosphooxy)-L-threonine + 2-oxoglutarate = (R)-3-hydroxy-2-oxo-4-phosphooxybutanoate + L-glutamate</text>
        <dbReference type="Rhea" id="RHEA:16573"/>
        <dbReference type="ChEBI" id="CHEBI:16810"/>
        <dbReference type="ChEBI" id="CHEBI:29985"/>
        <dbReference type="ChEBI" id="CHEBI:58452"/>
        <dbReference type="ChEBI" id="CHEBI:58538"/>
        <dbReference type="EC" id="2.6.1.52"/>
    </reaction>
</comment>
<feature type="binding site" evidence="12">
    <location>
        <position position="148"/>
    </location>
    <ligand>
        <name>pyridoxal 5'-phosphate</name>
        <dbReference type="ChEBI" id="CHEBI:597326"/>
    </ligand>
</feature>